<accession>A0A0F9LQM1</accession>
<protein>
    <submittedName>
        <fullName evidence="1">Uncharacterized protein</fullName>
    </submittedName>
</protein>
<evidence type="ECO:0000313" key="1">
    <source>
        <dbReference type="EMBL" id="KKM55337.1"/>
    </source>
</evidence>
<reference evidence="1" key="1">
    <citation type="journal article" date="2015" name="Nature">
        <title>Complex archaea that bridge the gap between prokaryotes and eukaryotes.</title>
        <authorList>
            <person name="Spang A."/>
            <person name="Saw J.H."/>
            <person name="Jorgensen S.L."/>
            <person name="Zaremba-Niedzwiedzka K."/>
            <person name="Martijn J."/>
            <person name="Lind A.E."/>
            <person name="van Eijk R."/>
            <person name="Schleper C."/>
            <person name="Guy L."/>
            <person name="Ettema T.J."/>
        </authorList>
    </citation>
    <scope>NUCLEOTIDE SEQUENCE</scope>
</reference>
<dbReference type="AlphaFoldDB" id="A0A0F9LQM1"/>
<dbReference type="EMBL" id="LAZR01011888">
    <property type="protein sequence ID" value="KKM55337.1"/>
    <property type="molecule type" value="Genomic_DNA"/>
</dbReference>
<proteinExistence type="predicted"/>
<gene>
    <name evidence="1" type="ORF">LCGC14_1552760</name>
</gene>
<organism evidence="1">
    <name type="scientific">marine sediment metagenome</name>
    <dbReference type="NCBI Taxonomy" id="412755"/>
    <lineage>
        <taxon>unclassified sequences</taxon>
        <taxon>metagenomes</taxon>
        <taxon>ecological metagenomes</taxon>
    </lineage>
</organism>
<comment type="caution">
    <text evidence="1">The sequence shown here is derived from an EMBL/GenBank/DDBJ whole genome shotgun (WGS) entry which is preliminary data.</text>
</comment>
<name>A0A0F9LQM1_9ZZZZ</name>
<sequence length="34" mass="4057">RELKNFSPQFLPEKKVLLVNMKSSSMKQEQVRVH</sequence>
<feature type="non-terminal residue" evidence="1">
    <location>
        <position position="1"/>
    </location>
</feature>